<evidence type="ECO:0008006" key="3">
    <source>
        <dbReference type="Google" id="ProtNLM"/>
    </source>
</evidence>
<feature type="transmembrane region" description="Helical" evidence="1">
    <location>
        <begin position="9"/>
        <end position="27"/>
    </location>
</feature>
<sequence length="158" mass="18770">MIQSLKRLLSYILLFIMALVFFVLFYVSKTDKSTLNDFYNVEGEVSVIKISQIDGARTKLDVLFINLKNDKRDFIYLKKNQNYIDFLNVLKKGDFVNLHFKEDFGKNRFEIIQLEKDSNTLISFESNKKWSTKMGYFFLFASIMTIIYSIQSGRKYWN</sequence>
<protein>
    <recommendedName>
        <fullName evidence="3">DUF3592 domain-containing protein</fullName>
    </recommendedName>
</protein>
<keyword evidence="1" id="KW-0472">Membrane</keyword>
<evidence type="ECO:0000256" key="1">
    <source>
        <dbReference type="SAM" id="Phobius"/>
    </source>
</evidence>
<evidence type="ECO:0000313" key="2">
    <source>
        <dbReference type="EMBL" id="XDU95125.1"/>
    </source>
</evidence>
<feature type="transmembrane region" description="Helical" evidence="1">
    <location>
        <begin position="134"/>
        <end position="150"/>
    </location>
</feature>
<reference evidence="2" key="1">
    <citation type="submission" date="2024-07" db="EMBL/GenBank/DDBJ databases">
        <authorList>
            <person name="Biller S.J."/>
        </authorList>
    </citation>
    <scope>NUCLEOTIDE SEQUENCE</scope>
    <source>
        <strain evidence="2">WC2409</strain>
    </source>
</reference>
<keyword evidence="1" id="KW-1133">Transmembrane helix</keyword>
<proteinExistence type="predicted"/>
<keyword evidence="1" id="KW-0812">Transmembrane</keyword>
<name>A0AB39VZY5_9FLAO</name>
<dbReference type="EMBL" id="CP165625">
    <property type="protein sequence ID" value="XDU95125.1"/>
    <property type="molecule type" value="Genomic_DNA"/>
</dbReference>
<dbReference type="RefSeq" id="WP_369752887.1">
    <property type="nucleotide sequence ID" value="NZ_CP165625.1"/>
</dbReference>
<dbReference type="AlphaFoldDB" id="A0AB39VZY5"/>
<accession>A0AB39VZY5</accession>
<organism evidence="2">
    <name type="scientific">Flavobacterium sp. WC2409</name>
    <dbReference type="NCBI Taxonomy" id="3234139"/>
    <lineage>
        <taxon>Bacteria</taxon>
        <taxon>Pseudomonadati</taxon>
        <taxon>Bacteroidota</taxon>
        <taxon>Flavobacteriia</taxon>
        <taxon>Flavobacteriales</taxon>
        <taxon>Flavobacteriaceae</taxon>
        <taxon>Flavobacterium</taxon>
    </lineage>
</organism>
<gene>
    <name evidence="2" type="ORF">AB3G34_14690</name>
</gene>